<evidence type="ECO:0000313" key="11">
    <source>
        <dbReference type="EMBL" id="TPQ18137.1"/>
    </source>
</evidence>
<dbReference type="OrthoDB" id="9813348at2"/>
<evidence type="ECO:0000256" key="9">
    <source>
        <dbReference type="ARBA" id="ARBA00069709"/>
    </source>
</evidence>
<dbReference type="EMBL" id="VCHX02000180">
    <property type="protein sequence ID" value="TPQ18137.1"/>
    <property type="molecule type" value="Genomic_DNA"/>
</dbReference>
<evidence type="ECO:0000259" key="10">
    <source>
        <dbReference type="Pfam" id="PF00890"/>
    </source>
</evidence>
<proteinExistence type="inferred from homology"/>
<sequence length="621" mass="66738">MRREPFGRGLRGQRGRWSAVAFRFAASGGAWARRTAICFPDSPARALYSDWTTWSGRPREGAVNEWDRDVDVLVVGSGAAGLSAAITAVDAGLRTLVLESTDRWGGTTNLSGGGLWMPTNPLMEALGVPDSVDEALAYMRAAIGDAGPASSPERRRAFVETVPEVFRFLEGYGVRWTAAKDYPDYYPDLPGGKTGRGIEVEPFDTKVLGDWFKKSRSDESLPLIPLKTDDVWLVSRAWSTPSGFVRGARLVFRTLGGFLRGKRLYGLGSALISSLMAIVRRQGTEVLLSTPLTGLVVEEGAVTGVVASRPDGSTFRVRAAAGVVLAAGGFANNRQWREKYHGIPGYSSAADGDLGSVIALAEAIGAQLALMDDAWWGASVPSPDADGKAMFVLGERSFPFSLVVDSQGDRYTNESASYVDVGHAMLERNKTVPAIPSWLIVETRHRRRYLFNPLLQGGKRLRDAGILRKADTIEELARQLGMEPARLSATIDRFNTFAREGTDHDFGRGRTAYDRYYGDPRVRPNPNLGPLEKGPFTAVQIVPGDLGTKGGLLTDADARVLDTSDRPIPGLYAAGNTSASVMGRTYPGPGSTIAPAVVFGYRAARHAGSRDAAAGPNAPAN</sequence>
<comment type="catalytic activity">
    <reaction evidence="6">
        <text>a 3-oxosteroid + A = a 3-oxo-Delta(1)-steroid + AH2</text>
        <dbReference type="Rhea" id="RHEA:13329"/>
        <dbReference type="ChEBI" id="CHEBI:13193"/>
        <dbReference type="ChEBI" id="CHEBI:17499"/>
        <dbReference type="ChEBI" id="CHEBI:20156"/>
        <dbReference type="ChEBI" id="CHEBI:47788"/>
        <dbReference type="EC" id="1.3.99.4"/>
    </reaction>
</comment>
<evidence type="ECO:0000256" key="5">
    <source>
        <dbReference type="ARBA" id="ARBA00023221"/>
    </source>
</evidence>
<dbReference type="InterPro" id="IPR003953">
    <property type="entry name" value="FAD-dep_OxRdtase_2_FAD-bd"/>
</dbReference>
<feature type="domain" description="FAD-dependent oxidoreductase 2 FAD-binding" evidence="10">
    <location>
        <begin position="71"/>
        <end position="593"/>
    </location>
</feature>
<dbReference type="PANTHER" id="PTHR43400">
    <property type="entry name" value="FUMARATE REDUCTASE"/>
    <property type="match status" value="1"/>
</dbReference>
<dbReference type="AlphaFoldDB" id="A0A505D5Q4"/>
<dbReference type="GO" id="GO:0008202">
    <property type="term" value="P:steroid metabolic process"/>
    <property type="evidence" value="ECO:0007669"/>
    <property type="project" value="UniProtKB-KW"/>
</dbReference>
<evidence type="ECO:0000313" key="12">
    <source>
        <dbReference type="Proteomes" id="UP000317378"/>
    </source>
</evidence>
<organism evidence="11 12">
    <name type="scientific">Streptomyces sporangiiformans</name>
    <dbReference type="NCBI Taxonomy" id="2315329"/>
    <lineage>
        <taxon>Bacteria</taxon>
        <taxon>Bacillati</taxon>
        <taxon>Actinomycetota</taxon>
        <taxon>Actinomycetes</taxon>
        <taxon>Kitasatosporales</taxon>
        <taxon>Streptomycetaceae</taxon>
        <taxon>Streptomyces</taxon>
    </lineage>
</organism>
<keyword evidence="2" id="KW-0285">Flavoprotein</keyword>
<dbReference type="Proteomes" id="UP000317378">
    <property type="component" value="Unassembled WGS sequence"/>
</dbReference>
<dbReference type="PANTHER" id="PTHR43400:SF10">
    <property type="entry name" value="3-OXOSTEROID 1-DEHYDROGENASE"/>
    <property type="match status" value="1"/>
</dbReference>
<dbReference type="InterPro" id="IPR027477">
    <property type="entry name" value="Succ_DH/fumarate_Rdtase_cat_sf"/>
</dbReference>
<gene>
    <name evidence="11" type="ORF">FGD71_033240</name>
</gene>
<evidence type="ECO:0000256" key="4">
    <source>
        <dbReference type="ARBA" id="ARBA00023002"/>
    </source>
</evidence>
<dbReference type="SUPFAM" id="SSF51905">
    <property type="entry name" value="FAD/NAD(P)-binding domain"/>
    <property type="match status" value="1"/>
</dbReference>
<reference evidence="11 12" key="1">
    <citation type="submission" date="2019-06" db="EMBL/GenBank/DDBJ databases">
        <title>Streptomyces sporangiiformans sp. nov., a novel actinomycete isolated from soil in Mount Song.</title>
        <authorList>
            <person name="Han L."/>
        </authorList>
    </citation>
    <scope>NUCLEOTIDE SEQUENCE [LARGE SCALE GENOMIC DNA]</scope>
    <source>
        <strain evidence="11 12">NEAU-SSA 1</strain>
    </source>
</reference>
<dbReference type="GO" id="GO:0047571">
    <property type="term" value="F:3-oxosteroid 1-dehydrogenase activity"/>
    <property type="evidence" value="ECO:0007669"/>
    <property type="project" value="UniProtKB-EC"/>
</dbReference>
<keyword evidence="5" id="KW-0443">Lipid metabolism</keyword>
<protein>
    <recommendedName>
        <fullName evidence="9">3-oxosteroid 1-dehydrogenase</fullName>
        <ecNumber evidence="8">1.3.99.4</ecNumber>
    </recommendedName>
</protein>
<comment type="caution">
    <text evidence="11">The sequence shown here is derived from an EMBL/GenBank/DDBJ whole genome shotgun (WGS) entry which is preliminary data.</text>
</comment>
<evidence type="ECO:0000256" key="7">
    <source>
        <dbReference type="ARBA" id="ARBA00061147"/>
    </source>
</evidence>
<evidence type="ECO:0000256" key="1">
    <source>
        <dbReference type="ARBA" id="ARBA00001974"/>
    </source>
</evidence>
<dbReference type="InterPro" id="IPR036188">
    <property type="entry name" value="FAD/NAD-bd_sf"/>
</dbReference>
<dbReference type="FunFam" id="3.50.50.60:FF:000208">
    <property type="entry name" value="3-ketosteroid dehydrogenase"/>
    <property type="match status" value="1"/>
</dbReference>
<keyword evidence="12" id="KW-1185">Reference proteome</keyword>
<evidence type="ECO:0000256" key="8">
    <source>
        <dbReference type="ARBA" id="ARBA00066536"/>
    </source>
</evidence>
<keyword evidence="5" id="KW-0753">Steroid metabolism</keyword>
<comment type="cofactor">
    <cofactor evidence="1">
        <name>FAD</name>
        <dbReference type="ChEBI" id="CHEBI:57692"/>
    </cofactor>
</comment>
<keyword evidence="3" id="KW-0274">FAD</keyword>
<dbReference type="Gene3D" id="3.90.700.10">
    <property type="entry name" value="Succinate dehydrogenase/fumarate reductase flavoprotein, catalytic domain"/>
    <property type="match status" value="1"/>
</dbReference>
<name>A0A505D5Q4_9ACTN</name>
<comment type="similarity">
    <text evidence="7">Belongs to the FAD-dependent oxidoreductase 2 family. 3-oxosteroid dehydrogenase subfamily.</text>
</comment>
<dbReference type="EC" id="1.3.99.4" evidence="8"/>
<dbReference type="InterPro" id="IPR050315">
    <property type="entry name" value="FAD-oxidoreductase_2"/>
</dbReference>
<evidence type="ECO:0000256" key="2">
    <source>
        <dbReference type="ARBA" id="ARBA00022630"/>
    </source>
</evidence>
<dbReference type="Gene3D" id="3.50.50.60">
    <property type="entry name" value="FAD/NAD(P)-binding domain"/>
    <property type="match status" value="2"/>
</dbReference>
<dbReference type="SUPFAM" id="SSF56425">
    <property type="entry name" value="Succinate dehydrogenase/fumarate reductase flavoprotein, catalytic domain"/>
    <property type="match status" value="1"/>
</dbReference>
<accession>A0A505D5Q4</accession>
<evidence type="ECO:0000256" key="3">
    <source>
        <dbReference type="ARBA" id="ARBA00022827"/>
    </source>
</evidence>
<keyword evidence="4" id="KW-0560">Oxidoreductase</keyword>
<dbReference type="Pfam" id="PF00890">
    <property type="entry name" value="FAD_binding_2"/>
    <property type="match status" value="1"/>
</dbReference>
<evidence type="ECO:0000256" key="6">
    <source>
        <dbReference type="ARBA" id="ARBA00051951"/>
    </source>
</evidence>